<gene>
    <name evidence="1" type="ORF">J2781_001125</name>
</gene>
<proteinExistence type="predicted"/>
<keyword evidence="2" id="KW-1185">Reference proteome</keyword>
<reference evidence="1 2" key="1">
    <citation type="submission" date="2023-07" db="EMBL/GenBank/DDBJ databases">
        <title>Sorghum-associated microbial communities from plants grown in Nebraska, USA.</title>
        <authorList>
            <person name="Schachtman D."/>
        </authorList>
    </citation>
    <scope>NUCLEOTIDE SEQUENCE [LARGE SCALE GENOMIC DNA]</scope>
    <source>
        <strain evidence="1 2">DS1709</strain>
    </source>
</reference>
<comment type="caution">
    <text evidence="1">The sequence shown here is derived from an EMBL/GenBank/DDBJ whole genome shotgun (WGS) entry which is preliminary data.</text>
</comment>
<dbReference type="Proteomes" id="UP001184853">
    <property type="component" value="Unassembled WGS sequence"/>
</dbReference>
<name>A0ABU1LC87_9FLAO</name>
<sequence length="52" mass="5974">MTQSSAELKEKLREVDHEIEEVLKREVRSGRLEAVDVARISAPIVTTIYLTY</sequence>
<organism evidence="1 2">
    <name type="scientific">Chryseobacterium geocarposphaerae</name>
    <dbReference type="NCBI Taxonomy" id="1416776"/>
    <lineage>
        <taxon>Bacteria</taxon>
        <taxon>Pseudomonadati</taxon>
        <taxon>Bacteroidota</taxon>
        <taxon>Flavobacteriia</taxon>
        <taxon>Flavobacteriales</taxon>
        <taxon>Weeksellaceae</taxon>
        <taxon>Chryseobacterium group</taxon>
        <taxon>Chryseobacterium</taxon>
    </lineage>
</organism>
<evidence type="ECO:0000313" key="1">
    <source>
        <dbReference type="EMBL" id="MDR6404210.1"/>
    </source>
</evidence>
<accession>A0ABU1LC87</accession>
<dbReference type="EMBL" id="JAVDQS010000002">
    <property type="protein sequence ID" value="MDR6404210.1"/>
    <property type="molecule type" value="Genomic_DNA"/>
</dbReference>
<protein>
    <submittedName>
        <fullName evidence="1">Uncharacterized protein</fullName>
    </submittedName>
</protein>
<evidence type="ECO:0000313" key="2">
    <source>
        <dbReference type="Proteomes" id="UP001184853"/>
    </source>
</evidence>